<dbReference type="Proteomes" id="UP000009022">
    <property type="component" value="Unassembled WGS sequence"/>
</dbReference>
<name>B3S6V2_TRIAD</name>
<dbReference type="SUPFAM" id="SSF81296">
    <property type="entry name" value="E set domains"/>
    <property type="match status" value="2"/>
</dbReference>
<dbReference type="GeneID" id="6757357"/>
<dbReference type="eggNOG" id="KOG3780">
    <property type="taxonomic scope" value="Eukaryota"/>
</dbReference>
<dbReference type="PANTHER" id="PTHR11188">
    <property type="entry name" value="ARRESTIN DOMAIN CONTAINING PROTEIN"/>
    <property type="match status" value="1"/>
</dbReference>
<dbReference type="KEGG" id="tad:TRIADDRAFT_59939"/>
<keyword evidence="4" id="KW-1185">Reference proteome</keyword>
<dbReference type="SMART" id="SM01017">
    <property type="entry name" value="Arrestin_C"/>
    <property type="match status" value="1"/>
</dbReference>
<dbReference type="InterPro" id="IPR011022">
    <property type="entry name" value="Arrestin_C-like"/>
</dbReference>
<dbReference type="InterPro" id="IPR050357">
    <property type="entry name" value="Arrestin_domain-protein"/>
</dbReference>
<organism evidence="3 4">
    <name type="scientific">Trichoplax adhaerens</name>
    <name type="common">Trichoplax reptans</name>
    <dbReference type="NCBI Taxonomy" id="10228"/>
    <lineage>
        <taxon>Eukaryota</taxon>
        <taxon>Metazoa</taxon>
        <taxon>Placozoa</taxon>
        <taxon>Uniplacotomia</taxon>
        <taxon>Trichoplacea</taxon>
        <taxon>Trichoplacidae</taxon>
        <taxon>Trichoplax</taxon>
    </lineage>
</organism>
<protein>
    <recommendedName>
        <fullName evidence="2">Arrestin C-terminal-like domain-containing protein</fullName>
    </recommendedName>
</protein>
<dbReference type="HOGENOM" id="CLU_039221_2_0_1"/>
<dbReference type="Gene3D" id="2.60.40.640">
    <property type="match status" value="2"/>
</dbReference>
<dbReference type="Pfam" id="PF02752">
    <property type="entry name" value="Arrestin_C"/>
    <property type="match status" value="1"/>
</dbReference>
<proteinExistence type="inferred from homology"/>
<dbReference type="InParanoid" id="B3S6V2"/>
<dbReference type="Pfam" id="PF00339">
    <property type="entry name" value="Arrestin_N"/>
    <property type="match status" value="1"/>
</dbReference>
<dbReference type="GO" id="GO:0015031">
    <property type="term" value="P:protein transport"/>
    <property type="evidence" value="ECO:0000318"/>
    <property type="project" value="GO_Central"/>
</dbReference>
<dbReference type="OrthoDB" id="2333384at2759"/>
<comment type="similarity">
    <text evidence="1">Belongs to the arrestin family.</text>
</comment>
<dbReference type="PhylomeDB" id="B3S6V2"/>
<dbReference type="GO" id="GO:0005737">
    <property type="term" value="C:cytoplasm"/>
    <property type="evidence" value="ECO:0000318"/>
    <property type="project" value="GO_Central"/>
</dbReference>
<accession>B3S6V2</accession>
<dbReference type="InterPro" id="IPR011021">
    <property type="entry name" value="Arrestin-like_N"/>
</dbReference>
<dbReference type="InterPro" id="IPR014752">
    <property type="entry name" value="Arrestin-like_C"/>
</dbReference>
<dbReference type="RefSeq" id="XP_002115971.1">
    <property type="nucleotide sequence ID" value="XM_002115935.1"/>
</dbReference>
<sequence>MNHDVKKFSITNNDGLHIYRSAESISGILELEISKPLRLRCFKIRLHGRVKTRIEKGNSKQSGFICSTHDIISSSILEKGKGKELSSVDVYLMLPGVYSYDYSFQLPNQRMPSSYEGIRGNNIRYMIKSYLYLADGLPTIKAKEKFTYFQNIDCNAFEYQMMTNLLEIEKRLSFLCYPYGKLLISGQIDRIAYCPGDTLEILFAEVENESKRSLPNISVDLVQIVQRSAKHYRQKDKNIYSLVVSDGLMSPASKATLKNFKFVIPDLSPTNTSSDLIKVEYYLDVSA</sequence>
<feature type="domain" description="Arrestin C-terminal-like" evidence="2">
    <location>
        <begin position="178"/>
        <end position="287"/>
    </location>
</feature>
<dbReference type="AlphaFoldDB" id="B3S6V2"/>
<dbReference type="PANTHER" id="PTHR11188:SF17">
    <property type="entry name" value="FI21816P1"/>
    <property type="match status" value="1"/>
</dbReference>
<dbReference type="InterPro" id="IPR014756">
    <property type="entry name" value="Ig_E-set"/>
</dbReference>
<dbReference type="CTD" id="6757357"/>
<gene>
    <name evidence="3" type="ORF">TRIADDRAFT_59939</name>
</gene>
<evidence type="ECO:0000256" key="1">
    <source>
        <dbReference type="ARBA" id="ARBA00005298"/>
    </source>
</evidence>
<evidence type="ECO:0000313" key="4">
    <source>
        <dbReference type="Proteomes" id="UP000009022"/>
    </source>
</evidence>
<evidence type="ECO:0000313" key="3">
    <source>
        <dbReference type="EMBL" id="EDV21371.1"/>
    </source>
</evidence>
<reference evidence="3 4" key="1">
    <citation type="journal article" date="2008" name="Nature">
        <title>The Trichoplax genome and the nature of placozoans.</title>
        <authorList>
            <person name="Srivastava M."/>
            <person name="Begovic E."/>
            <person name="Chapman J."/>
            <person name="Putnam N.H."/>
            <person name="Hellsten U."/>
            <person name="Kawashima T."/>
            <person name="Kuo A."/>
            <person name="Mitros T."/>
            <person name="Salamov A."/>
            <person name="Carpenter M.L."/>
            <person name="Signorovitch A.Y."/>
            <person name="Moreno M.A."/>
            <person name="Kamm K."/>
            <person name="Grimwood J."/>
            <person name="Schmutz J."/>
            <person name="Shapiro H."/>
            <person name="Grigoriev I.V."/>
            <person name="Buss L.W."/>
            <person name="Schierwater B."/>
            <person name="Dellaporta S.L."/>
            <person name="Rokhsar D.S."/>
        </authorList>
    </citation>
    <scope>NUCLEOTIDE SEQUENCE [LARGE SCALE GENOMIC DNA]</scope>
    <source>
        <strain evidence="3 4">Grell-BS-1999</strain>
    </source>
</reference>
<evidence type="ECO:0000259" key="2">
    <source>
        <dbReference type="SMART" id="SM01017"/>
    </source>
</evidence>
<dbReference type="EMBL" id="DS985253">
    <property type="protein sequence ID" value="EDV21371.1"/>
    <property type="molecule type" value="Genomic_DNA"/>
</dbReference>